<keyword evidence="4 8" id="KW-1003">Cell membrane</keyword>
<comment type="subcellular location">
    <subcellularLocation>
        <location evidence="1">Cell membrane</location>
        <topology evidence="1">Multi-pass membrane protein</topology>
    </subcellularLocation>
    <subcellularLocation>
        <location evidence="8">Membrane</location>
        <topology evidence="8">Multi-pass membrane protein</topology>
    </subcellularLocation>
</comment>
<dbReference type="PANTHER" id="PTHR46494:SF1">
    <property type="entry name" value="CORA FAMILY METAL ION TRANSPORTER (EUROFUNG)"/>
    <property type="match status" value="1"/>
</dbReference>
<evidence type="ECO:0000256" key="7">
    <source>
        <dbReference type="ARBA" id="ARBA00023136"/>
    </source>
</evidence>
<gene>
    <name evidence="8" type="primary">corA</name>
    <name evidence="9" type="ordered locus">Arcpr_1222</name>
</gene>
<dbReference type="Gene3D" id="1.20.58.340">
    <property type="entry name" value="Magnesium transport protein CorA, transmembrane region"/>
    <property type="match status" value="2"/>
</dbReference>
<evidence type="ECO:0000313" key="9">
    <source>
        <dbReference type="EMBL" id="ADB58274.1"/>
    </source>
</evidence>
<keyword evidence="7 8" id="KW-0472">Membrane</keyword>
<evidence type="ECO:0000256" key="6">
    <source>
        <dbReference type="ARBA" id="ARBA00022989"/>
    </source>
</evidence>
<dbReference type="Pfam" id="PF01544">
    <property type="entry name" value="CorA"/>
    <property type="match status" value="1"/>
</dbReference>
<evidence type="ECO:0000256" key="3">
    <source>
        <dbReference type="ARBA" id="ARBA00022448"/>
    </source>
</evidence>
<dbReference type="PaxDb" id="572546-Arcpr_1222"/>
<dbReference type="FunFam" id="1.20.58.340:FF:000012">
    <property type="entry name" value="Magnesium transport protein CorA"/>
    <property type="match status" value="1"/>
</dbReference>
<name>D2RDT0_ARCPA</name>
<dbReference type="KEGG" id="apo:Arcpr_1222"/>
<dbReference type="NCBIfam" id="TIGR00383">
    <property type="entry name" value="corA"/>
    <property type="match status" value="1"/>
</dbReference>
<keyword evidence="8" id="KW-0406">Ion transport</keyword>
<dbReference type="HOGENOM" id="CLU_007127_0_0_2"/>
<protein>
    <recommendedName>
        <fullName evidence="8">Magnesium transport protein CorA</fullName>
    </recommendedName>
</protein>
<dbReference type="STRING" id="572546.Arcpr_1222"/>
<keyword evidence="5 8" id="KW-0812">Transmembrane</keyword>
<comment type="function">
    <text evidence="8">Mediates influx of magnesium ions.</text>
</comment>
<dbReference type="eggNOG" id="arCOG02265">
    <property type="taxonomic scope" value="Archaea"/>
</dbReference>
<dbReference type="GeneID" id="8739904"/>
<proteinExistence type="inferred from homology"/>
<dbReference type="GO" id="GO:0005886">
    <property type="term" value="C:plasma membrane"/>
    <property type="evidence" value="ECO:0007669"/>
    <property type="project" value="UniProtKB-SubCell"/>
</dbReference>
<dbReference type="EMBL" id="CP001857">
    <property type="protein sequence ID" value="ADB58274.1"/>
    <property type="molecule type" value="Genomic_DNA"/>
</dbReference>
<dbReference type="GO" id="GO:0015087">
    <property type="term" value="F:cobalt ion transmembrane transporter activity"/>
    <property type="evidence" value="ECO:0007669"/>
    <property type="project" value="UniProtKB-UniRule"/>
</dbReference>
<dbReference type="InterPro" id="IPR045861">
    <property type="entry name" value="CorA_cytoplasmic_dom"/>
</dbReference>
<comment type="similarity">
    <text evidence="2 8">Belongs to the CorA metal ion transporter (MIT) (TC 1.A.35) family.</text>
</comment>
<evidence type="ECO:0000256" key="1">
    <source>
        <dbReference type="ARBA" id="ARBA00004651"/>
    </source>
</evidence>
<evidence type="ECO:0000256" key="8">
    <source>
        <dbReference type="RuleBase" id="RU362010"/>
    </source>
</evidence>
<keyword evidence="6 8" id="KW-1133">Transmembrane helix</keyword>
<dbReference type="SUPFAM" id="SSF144083">
    <property type="entry name" value="Magnesium transport protein CorA, transmembrane region"/>
    <property type="match status" value="1"/>
</dbReference>
<dbReference type="InterPro" id="IPR045863">
    <property type="entry name" value="CorA_TM1_TM2"/>
</dbReference>
<sequence length="343" mass="39720">MVIPNEIGKKIAVPPATPIFIGKKKVDETVVRAITYNAENVEVLEVKPEELPVHSKGIIWLDIIGLHGVEVVKKIGEAYSIHPLVIEDVLNTSQRVKLEDYEDYVFVVIKVFTFDNGLEVDQLSLILKEDVLITFRERDYDFIDAVLKRVIAGGRGGADYLMYTILDAVVDSYFKILLEFSESIDGLEDEIFSRFTMETSGKLHELKRELNRFKMAIYPVRDVLSFLARYDHKLVDADNRIYFRDVHDHAIRIIETSEYLRDLAMSLRELYLSNLSNRLNEIMKLLTIISTIFIPITFITGVYGMNFRYMPELEWKYGYYAVLTVMSVVALMMLIYFKKKGWV</sequence>
<evidence type="ECO:0000256" key="2">
    <source>
        <dbReference type="ARBA" id="ARBA00009765"/>
    </source>
</evidence>
<evidence type="ECO:0000256" key="5">
    <source>
        <dbReference type="ARBA" id="ARBA00022692"/>
    </source>
</evidence>
<dbReference type="Proteomes" id="UP000001901">
    <property type="component" value="Chromosome"/>
</dbReference>
<dbReference type="GO" id="GO:0000287">
    <property type="term" value="F:magnesium ion binding"/>
    <property type="evidence" value="ECO:0007669"/>
    <property type="project" value="TreeGrafter"/>
</dbReference>
<dbReference type="CDD" id="cd12828">
    <property type="entry name" value="TmCorA-like_1"/>
    <property type="match status" value="1"/>
</dbReference>
<dbReference type="PANTHER" id="PTHR46494">
    <property type="entry name" value="CORA FAMILY METAL ION TRANSPORTER (EUROFUNG)"/>
    <property type="match status" value="1"/>
</dbReference>
<accession>D2RDT0</accession>
<keyword evidence="10" id="KW-1185">Reference proteome</keyword>
<dbReference type="GO" id="GO:0015095">
    <property type="term" value="F:magnesium ion transmembrane transporter activity"/>
    <property type="evidence" value="ECO:0007669"/>
    <property type="project" value="UniProtKB-UniRule"/>
</dbReference>
<dbReference type="Gene3D" id="3.30.460.20">
    <property type="entry name" value="CorA soluble domain-like"/>
    <property type="match status" value="1"/>
</dbReference>
<keyword evidence="8" id="KW-0460">Magnesium</keyword>
<dbReference type="AlphaFoldDB" id="D2RDT0"/>
<dbReference type="GO" id="GO:0050897">
    <property type="term" value="F:cobalt ion binding"/>
    <property type="evidence" value="ECO:0007669"/>
    <property type="project" value="TreeGrafter"/>
</dbReference>
<dbReference type="InterPro" id="IPR002523">
    <property type="entry name" value="MgTranspt_CorA/ZnTranspt_ZntB"/>
</dbReference>
<feature type="transmembrane region" description="Helical" evidence="8">
    <location>
        <begin position="285"/>
        <end position="305"/>
    </location>
</feature>
<dbReference type="RefSeq" id="WP_012940610.1">
    <property type="nucleotide sequence ID" value="NC_013741.1"/>
</dbReference>
<feature type="transmembrane region" description="Helical" evidence="8">
    <location>
        <begin position="317"/>
        <end position="337"/>
    </location>
</feature>
<reference evidence="9 10" key="1">
    <citation type="journal article" date="2010" name="Stand. Genomic Sci.">
        <title>Complete genome sequence of Archaeoglobus profundus type strain (AV18).</title>
        <authorList>
            <person name="von Jan M."/>
            <person name="Lapidus A."/>
            <person name="Del Rio T.G."/>
            <person name="Copeland A."/>
            <person name="Tice H."/>
            <person name="Cheng J.F."/>
            <person name="Lucas S."/>
            <person name="Chen F."/>
            <person name="Nolan M."/>
            <person name="Goodwin L."/>
            <person name="Han C."/>
            <person name="Pitluck S."/>
            <person name="Liolios K."/>
            <person name="Ivanova N."/>
            <person name="Mavromatis K."/>
            <person name="Ovchinnikova G."/>
            <person name="Chertkov O."/>
            <person name="Pati A."/>
            <person name="Chen A."/>
            <person name="Palaniappan K."/>
            <person name="Land M."/>
            <person name="Hauser L."/>
            <person name="Chang Y.J."/>
            <person name="Jeffries C.D."/>
            <person name="Saunders E."/>
            <person name="Brettin T."/>
            <person name="Detter J.C."/>
            <person name="Chain P."/>
            <person name="Eichinger K."/>
            <person name="Huber H."/>
            <person name="Spring S."/>
            <person name="Rohde M."/>
            <person name="Goker M."/>
            <person name="Wirth R."/>
            <person name="Woyke T."/>
            <person name="Bristow J."/>
            <person name="Eisen J.A."/>
            <person name="Markowitz V."/>
            <person name="Hugenholtz P."/>
            <person name="Kyrpides N.C."/>
            <person name="Klenk H.P."/>
        </authorList>
    </citation>
    <scope>NUCLEOTIDE SEQUENCE [LARGE SCALE GENOMIC DNA]</scope>
    <source>
        <strain evidence="10">DSM 5631 / JCM 9629 / NBRC 100127 / Av18</strain>
    </source>
</reference>
<dbReference type="SUPFAM" id="SSF143865">
    <property type="entry name" value="CorA soluble domain-like"/>
    <property type="match status" value="1"/>
</dbReference>
<evidence type="ECO:0000256" key="4">
    <source>
        <dbReference type="ARBA" id="ARBA00022475"/>
    </source>
</evidence>
<dbReference type="InterPro" id="IPR004488">
    <property type="entry name" value="Mg/Co-transport_prot_CorA"/>
</dbReference>
<keyword evidence="3 8" id="KW-0813">Transport</keyword>
<evidence type="ECO:0000313" key="10">
    <source>
        <dbReference type="Proteomes" id="UP000001901"/>
    </source>
</evidence>
<dbReference type="OrthoDB" id="28779at2157"/>
<organism evidence="9 10">
    <name type="scientific">Archaeoglobus profundus (strain DSM 5631 / JCM 9629 / NBRC 100127 / Av18)</name>
    <dbReference type="NCBI Taxonomy" id="572546"/>
    <lineage>
        <taxon>Archaea</taxon>
        <taxon>Methanobacteriati</taxon>
        <taxon>Methanobacteriota</taxon>
        <taxon>Archaeoglobi</taxon>
        <taxon>Archaeoglobales</taxon>
        <taxon>Archaeoglobaceae</taxon>
        <taxon>Archaeoglobus</taxon>
    </lineage>
</organism>